<sequence length="89" mass="10472">MAHHWLVGTGLHRYIFLIYEQPEKLTFDEKRLTNRSGDGRGKFSIRNFAKKYNLGQPIAGNFYKPNGTTTFQSYMSNYQENNHVIRTQQ</sequence>
<evidence type="ECO:0000313" key="2">
    <source>
        <dbReference type="Proteomes" id="UP000094527"/>
    </source>
</evidence>
<dbReference type="AlphaFoldDB" id="A0A1D2M5C0"/>
<evidence type="ECO:0000313" key="1">
    <source>
        <dbReference type="EMBL" id="ODM88163.1"/>
    </source>
</evidence>
<comment type="caution">
    <text evidence="1">The sequence shown here is derived from an EMBL/GenBank/DDBJ whole genome shotgun (WGS) entry which is preliminary data.</text>
</comment>
<dbReference type="Gene3D" id="3.90.280.10">
    <property type="entry name" value="PEBP-like"/>
    <property type="match status" value="1"/>
</dbReference>
<keyword evidence="2" id="KW-1185">Reference proteome</keyword>
<dbReference type="OrthoDB" id="2506647at2759"/>
<protein>
    <submittedName>
        <fullName evidence="1">Phosphatidylethanolamine-binding protein 1</fullName>
    </submittedName>
</protein>
<gene>
    <name evidence="1" type="ORF">Ocin01_18519</name>
</gene>
<organism evidence="1 2">
    <name type="scientific">Orchesella cincta</name>
    <name type="common">Springtail</name>
    <name type="synonym">Podura cincta</name>
    <dbReference type="NCBI Taxonomy" id="48709"/>
    <lineage>
        <taxon>Eukaryota</taxon>
        <taxon>Metazoa</taxon>
        <taxon>Ecdysozoa</taxon>
        <taxon>Arthropoda</taxon>
        <taxon>Hexapoda</taxon>
        <taxon>Collembola</taxon>
        <taxon>Entomobryomorpha</taxon>
        <taxon>Entomobryoidea</taxon>
        <taxon>Orchesellidae</taxon>
        <taxon>Orchesellinae</taxon>
        <taxon>Orchesella</taxon>
    </lineage>
</organism>
<proteinExistence type="predicted"/>
<name>A0A1D2M5C0_ORCCI</name>
<dbReference type="SUPFAM" id="SSF49777">
    <property type="entry name" value="PEBP-like"/>
    <property type="match status" value="1"/>
</dbReference>
<accession>A0A1D2M5C0</accession>
<dbReference type="Proteomes" id="UP000094527">
    <property type="component" value="Unassembled WGS sequence"/>
</dbReference>
<dbReference type="STRING" id="48709.A0A1D2M5C0"/>
<dbReference type="PANTHER" id="PTHR11362">
    <property type="entry name" value="PHOSPHATIDYLETHANOLAMINE-BINDING PROTEIN"/>
    <property type="match status" value="1"/>
</dbReference>
<dbReference type="EMBL" id="LJIJ01004016">
    <property type="protein sequence ID" value="ODM88163.1"/>
    <property type="molecule type" value="Genomic_DNA"/>
</dbReference>
<dbReference type="InterPro" id="IPR036610">
    <property type="entry name" value="PEBP-like_sf"/>
</dbReference>
<dbReference type="PANTHER" id="PTHR11362:SF82">
    <property type="entry name" value="PHOSPHATIDYLETHANOLAMINE-BINDING PROTEIN 4"/>
    <property type="match status" value="1"/>
</dbReference>
<reference evidence="1 2" key="1">
    <citation type="journal article" date="2016" name="Genome Biol. Evol.">
        <title>Gene Family Evolution Reflects Adaptation to Soil Environmental Stressors in the Genome of the Collembolan Orchesella cincta.</title>
        <authorList>
            <person name="Faddeeva-Vakhrusheva A."/>
            <person name="Derks M.F."/>
            <person name="Anvar S.Y."/>
            <person name="Agamennone V."/>
            <person name="Suring W."/>
            <person name="Smit S."/>
            <person name="van Straalen N.M."/>
            <person name="Roelofs D."/>
        </authorList>
    </citation>
    <scope>NUCLEOTIDE SEQUENCE [LARGE SCALE GENOMIC DNA]</scope>
    <source>
        <tissue evidence="1">Mixed pool</tissue>
    </source>
</reference>
<dbReference type="CDD" id="cd00866">
    <property type="entry name" value="PEBP_euk"/>
    <property type="match status" value="1"/>
</dbReference>
<dbReference type="InterPro" id="IPR035810">
    <property type="entry name" value="PEBP_euk"/>
</dbReference>